<keyword evidence="2" id="KW-0479">Metal-binding</keyword>
<dbReference type="PANTHER" id="PTHR42796">
    <property type="entry name" value="FUMARYLACETOACETATE HYDROLASE DOMAIN-CONTAINING PROTEIN 2A-RELATED"/>
    <property type="match status" value="1"/>
</dbReference>
<dbReference type="Pfam" id="PF01557">
    <property type="entry name" value="FAA_hydrolase"/>
    <property type="match status" value="1"/>
</dbReference>
<proteinExistence type="inferred from homology"/>
<evidence type="ECO:0000256" key="2">
    <source>
        <dbReference type="ARBA" id="ARBA00022723"/>
    </source>
</evidence>
<dbReference type="InterPro" id="IPR011234">
    <property type="entry name" value="Fumarylacetoacetase-like_C"/>
</dbReference>
<dbReference type="GO" id="GO:0016787">
    <property type="term" value="F:hydrolase activity"/>
    <property type="evidence" value="ECO:0007669"/>
    <property type="project" value="UniProtKB-KW"/>
</dbReference>
<feature type="domain" description="Rv2993c-like N-terminal" evidence="4">
    <location>
        <begin position="1"/>
        <end position="64"/>
    </location>
</feature>
<evidence type="ECO:0000256" key="1">
    <source>
        <dbReference type="ARBA" id="ARBA00010211"/>
    </source>
</evidence>
<reference evidence="5 6" key="1">
    <citation type="journal article" date="2019" name="Int. J. Syst. Evol. Microbiol.">
        <title>The Global Catalogue of Microorganisms (GCM) 10K type strain sequencing project: providing services to taxonomists for standard genome sequencing and annotation.</title>
        <authorList>
            <consortium name="The Broad Institute Genomics Platform"/>
            <consortium name="The Broad Institute Genome Sequencing Center for Infectious Disease"/>
            <person name="Wu L."/>
            <person name="Ma J."/>
        </authorList>
    </citation>
    <scope>NUCLEOTIDE SEQUENCE [LARGE SCALE GENOMIC DNA]</scope>
    <source>
        <strain evidence="5 6">JCM 14303</strain>
    </source>
</reference>
<dbReference type="Gene3D" id="3.90.850.10">
    <property type="entry name" value="Fumarylacetoacetase-like, C-terminal domain"/>
    <property type="match status" value="1"/>
</dbReference>
<keyword evidence="5" id="KW-0378">Hydrolase</keyword>
<dbReference type="InterPro" id="IPR036663">
    <property type="entry name" value="Fumarylacetoacetase_C_sf"/>
</dbReference>
<evidence type="ECO:0000259" key="4">
    <source>
        <dbReference type="Pfam" id="PF10370"/>
    </source>
</evidence>
<dbReference type="SUPFAM" id="SSF56529">
    <property type="entry name" value="FAH"/>
    <property type="match status" value="1"/>
</dbReference>
<evidence type="ECO:0000313" key="6">
    <source>
        <dbReference type="Proteomes" id="UP001500363"/>
    </source>
</evidence>
<dbReference type="Proteomes" id="UP001500363">
    <property type="component" value="Unassembled WGS sequence"/>
</dbReference>
<protein>
    <submittedName>
        <fullName evidence="5">Fumarylacetoacetate hydrolase family protein</fullName>
    </submittedName>
</protein>
<evidence type="ECO:0000313" key="5">
    <source>
        <dbReference type="EMBL" id="GAA1557595.1"/>
    </source>
</evidence>
<comment type="similarity">
    <text evidence="1">Belongs to the FAH family.</text>
</comment>
<dbReference type="RefSeq" id="WP_344182538.1">
    <property type="nucleotide sequence ID" value="NZ_BAAANC010000004.1"/>
</dbReference>
<gene>
    <name evidence="5" type="ORF">GCM10009741_72990</name>
</gene>
<dbReference type="InterPro" id="IPR051121">
    <property type="entry name" value="FAH"/>
</dbReference>
<comment type="caution">
    <text evidence="5">The sequence shown here is derived from an EMBL/GenBank/DDBJ whole genome shotgun (WGS) entry which is preliminary data.</text>
</comment>
<feature type="domain" description="Fumarylacetoacetase-like C-terminal" evidence="3">
    <location>
        <begin position="103"/>
        <end position="278"/>
    </location>
</feature>
<dbReference type="InterPro" id="IPR018833">
    <property type="entry name" value="Rv2993c-like_N"/>
</dbReference>
<name>A0ABN2CJ26_9ACTN</name>
<dbReference type="EMBL" id="BAAANC010000004">
    <property type="protein sequence ID" value="GAA1557595.1"/>
    <property type="molecule type" value="Genomic_DNA"/>
</dbReference>
<dbReference type="PANTHER" id="PTHR42796:SF7">
    <property type="entry name" value="2-DEHYDRO-3-DEOXY-D-ARABINONATE DEHYDRATASE"/>
    <property type="match status" value="1"/>
</dbReference>
<organism evidence="5 6">
    <name type="scientific">Kribbella lupini</name>
    <dbReference type="NCBI Taxonomy" id="291602"/>
    <lineage>
        <taxon>Bacteria</taxon>
        <taxon>Bacillati</taxon>
        <taxon>Actinomycetota</taxon>
        <taxon>Actinomycetes</taxon>
        <taxon>Propionibacteriales</taxon>
        <taxon>Kribbellaceae</taxon>
        <taxon>Kribbella</taxon>
    </lineage>
</organism>
<sequence length="296" mass="31783">MHVVRFQSPGGRPQAGVRTGDTVAPVLGVTDLAELLRLTAEEFRAAVAKTGDPLPVGDVKLLPPLDGRGEVWCAGVTYERSRGARMEESGDEDIYDRVYSAERPELFLKSPAWRLVTDGEQIGIRVDSGHDVPEPELAIVANAHGEIVGFTVCNDMSSRSIEGENPLYIPQAKVFAGGCALATGIRPVWEVADPKDLTIDLVIRRGDDEVFTGTTSTGQLIRGLQDLIDVLFVPNDFPDGVILATGTGIVPELDFALQAGDVVAITISDIGTLTNTVVVGREPFSYLATESLEENR</sequence>
<accession>A0ABN2CJ26</accession>
<keyword evidence="6" id="KW-1185">Reference proteome</keyword>
<evidence type="ECO:0000259" key="3">
    <source>
        <dbReference type="Pfam" id="PF01557"/>
    </source>
</evidence>
<dbReference type="Pfam" id="PF10370">
    <property type="entry name" value="Rv2993c-like_N"/>
    <property type="match status" value="1"/>
</dbReference>